<protein>
    <submittedName>
        <fullName evidence="1">Uncharacterized protein</fullName>
    </submittedName>
</protein>
<feature type="non-terminal residue" evidence="1">
    <location>
        <position position="67"/>
    </location>
</feature>
<gene>
    <name evidence="1" type="ORF">X975_04335</name>
</gene>
<dbReference type="Proteomes" id="UP000054359">
    <property type="component" value="Unassembled WGS sequence"/>
</dbReference>
<keyword evidence="2" id="KW-1185">Reference proteome</keyword>
<dbReference type="AlphaFoldDB" id="A0A087UW27"/>
<evidence type="ECO:0000313" key="2">
    <source>
        <dbReference type="Proteomes" id="UP000054359"/>
    </source>
</evidence>
<dbReference type="EMBL" id="KK121934">
    <property type="protein sequence ID" value="KFM81566.1"/>
    <property type="molecule type" value="Genomic_DNA"/>
</dbReference>
<sequence length="67" mass="7856">MNLRLCNLFKFLFHQKNLKKIRHSVPHLAGMMMLGMEKFVKISFRNLITLLVINLLQGKLKMVKTGE</sequence>
<reference evidence="1 2" key="1">
    <citation type="submission" date="2013-11" db="EMBL/GenBank/DDBJ databases">
        <title>Genome sequencing of Stegodyphus mimosarum.</title>
        <authorList>
            <person name="Bechsgaard J."/>
        </authorList>
    </citation>
    <scope>NUCLEOTIDE SEQUENCE [LARGE SCALE GENOMIC DNA]</scope>
</reference>
<organism evidence="1 2">
    <name type="scientific">Stegodyphus mimosarum</name>
    <name type="common">African social velvet spider</name>
    <dbReference type="NCBI Taxonomy" id="407821"/>
    <lineage>
        <taxon>Eukaryota</taxon>
        <taxon>Metazoa</taxon>
        <taxon>Ecdysozoa</taxon>
        <taxon>Arthropoda</taxon>
        <taxon>Chelicerata</taxon>
        <taxon>Arachnida</taxon>
        <taxon>Araneae</taxon>
        <taxon>Araneomorphae</taxon>
        <taxon>Entelegynae</taxon>
        <taxon>Eresoidea</taxon>
        <taxon>Eresidae</taxon>
        <taxon>Stegodyphus</taxon>
    </lineage>
</organism>
<proteinExistence type="predicted"/>
<accession>A0A087UW27</accession>
<evidence type="ECO:0000313" key="1">
    <source>
        <dbReference type="EMBL" id="KFM81566.1"/>
    </source>
</evidence>
<name>A0A087UW27_STEMI</name>